<evidence type="ECO:0000256" key="4">
    <source>
        <dbReference type="ARBA" id="ARBA00022840"/>
    </source>
</evidence>
<evidence type="ECO:0000256" key="3">
    <source>
        <dbReference type="ARBA" id="ARBA00022741"/>
    </source>
</evidence>
<dbReference type="InterPro" id="IPR050319">
    <property type="entry name" value="ABC_transp_ATP-bind"/>
</dbReference>
<dbReference type="EMBL" id="CP003923">
    <property type="protein sequence ID" value="AIC93216.1"/>
    <property type="molecule type" value="Genomic_DNA"/>
</dbReference>
<dbReference type="SMART" id="SM00382">
    <property type="entry name" value="AAA"/>
    <property type="match status" value="2"/>
</dbReference>
<dbReference type="GO" id="GO:0016887">
    <property type="term" value="F:ATP hydrolysis activity"/>
    <property type="evidence" value="ECO:0007669"/>
    <property type="project" value="InterPro"/>
</dbReference>
<evidence type="ECO:0000259" key="5">
    <source>
        <dbReference type="PROSITE" id="PS50893"/>
    </source>
</evidence>
<dbReference type="Proteomes" id="UP000027142">
    <property type="component" value="Chromosome"/>
</dbReference>
<dbReference type="NCBIfam" id="NF008453">
    <property type="entry name" value="PRK11308.1"/>
    <property type="match status" value="2"/>
</dbReference>
<dbReference type="RefSeq" id="WP_038476974.1">
    <property type="nucleotide sequence ID" value="NZ_CP003923.1"/>
</dbReference>
<accession>A0A060LPG3</accession>
<proteinExistence type="inferred from homology"/>
<dbReference type="GO" id="GO:0015833">
    <property type="term" value="P:peptide transport"/>
    <property type="evidence" value="ECO:0007669"/>
    <property type="project" value="InterPro"/>
</dbReference>
<name>A0A060LPG3_9BACI</name>
<organism evidence="6 7">
    <name type="scientific">Shouchella lehensis G1</name>
    <dbReference type="NCBI Taxonomy" id="1246626"/>
    <lineage>
        <taxon>Bacteria</taxon>
        <taxon>Bacillati</taxon>
        <taxon>Bacillota</taxon>
        <taxon>Bacilli</taxon>
        <taxon>Bacillales</taxon>
        <taxon>Bacillaceae</taxon>
        <taxon>Shouchella</taxon>
    </lineage>
</organism>
<dbReference type="PATRIC" id="fig|1246626.3.peg.603"/>
<dbReference type="InterPro" id="IPR003593">
    <property type="entry name" value="AAA+_ATPase"/>
</dbReference>
<dbReference type="InterPro" id="IPR003439">
    <property type="entry name" value="ABC_transporter-like_ATP-bd"/>
</dbReference>
<dbReference type="Pfam" id="PF08352">
    <property type="entry name" value="oligo_HPY"/>
    <property type="match status" value="2"/>
</dbReference>
<gene>
    <name evidence="6" type="ORF">BleG1_0608</name>
</gene>
<dbReference type="GO" id="GO:0055085">
    <property type="term" value="P:transmembrane transport"/>
    <property type="evidence" value="ECO:0007669"/>
    <property type="project" value="UniProtKB-ARBA"/>
</dbReference>
<dbReference type="PANTHER" id="PTHR43776:SF7">
    <property type="entry name" value="D,D-DIPEPTIDE TRANSPORT ATP-BINDING PROTEIN DDPF-RELATED"/>
    <property type="match status" value="1"/>
</dbReference>
<dbReference type="OrthoDB" id="9802264at2"/>
<dbReference type="Gene3D" id="3.40.50.300">
    <property type="entry name" value="P-loop containing nucleotide triphosphate hydrolases"/>
    <property type="match status" value="2"/>
</dbReference>
<dbReference type="SUPFAM" id="SSF52540">
    <property type="entry name" value="P-loop containing nucleoside triphosphate hydrolases"/>
    <property type="match status" value="2"/>
</dbReference>
<dbReference type="PANTHER" id="PTHR43776">
    <property type="entry name" value="TRANSPORT ATP-BINDING PROTEIN"/>
    <property type="match status" value="1"/>
</dbReference>
<keyword evidence="2" id="KW-0813">Transport</keyword>
<dbReference type="AlphaFoldDB" id="A0A060LPG3"/>
<evidence type="ECO:0000313" key="7">
    <source>
        <dbReference type="Proteomes" id="UP000027142"/>
    </source>
</evidence>
<dbReference type="PROSITE" id="PS00211">
    <property type="entry name" value="ABC_TRANSPORTER_1"/>
    <property type="match status" value="2"/>
</dbReference>
<comment type="similarity">
    <text evidence="1">Belongs to the ABC transporter superfamily.</text>
</comment>
<protein>
    <submittedName>
        <fullName evidence="6">ABC transporter</fullName>
    </submittedName>
</protein>
<dbReference type="KEGG" id="ble:BleG1_0608"/>
<dbReference type="InterPro" id="IPR013563">
    <property type="entry name" value="Oligopep_ABC_C"/>
</dbReference>
<dbReference type="InterPro" id="IPR027417">
    <property type="entry name" value="P-loop_NTPase"/>
</dbReference>
<reference evidence="6 7" key="1">
    <citation type="journal article" date="2014" name="Gene">
        <title>A comparative genomic analysis of the alkalitolerant soil bacterium Bacillus lehensis G1.</title>
        <authorList>
            <person name="Noor Y.M."/>
            <person name="Samsulrizal N.H."/>
            <person name="Jema'on N.A."/>
            <person name="Low K.O."/>
            <person name="Ramli A.N."/>
            <person name="Alias N.I."/>
            <person name="Damis S.I."/>
            <person name="Fuzi S.F."/>
            <person name="Isa M.N."/>
            <person name="Murad A.M."/>
            <person name="Raih M.F."/>
            <person name="Bakar F.D."/>
            <person name="Najimudin N."/>
            <person name="Mahadi N.M."/>
            <person name="Illias R.M."/>
        </authorList>
    </citation>
    <scope>NUCLEOTIDE SEQUENCE [LARGE SCALE GENOMIC DNA]</scope>
    <source>
        <strain evidence="6 7">G1</strain>
    </source>
</reference>
<dbReference type="PROSITE" id="PS50893">
    <property type="entry name" value="ABC_TRANSPORTER_2"/>
    <property type="match status" value="2"/>
</dbReference>
<dbReference type="HOGENOM" id="CLU_000604_86_2_9"/>
<dbReference type="CDD" id="cd03257">
    <property type="entry name" value="ABC_NikE_OppD_transporters"/>
    <property type="match status" value="2"/>
</dbReference>
<keyword evidence="3" id="KW-0547">Nucleotide-binding</keyword>
<dbReference type="GO" id="GO:0005524">
    <property type="term" value="F:ATP binding"/>
    <property type="evidence" value="ECO:0007669"/>
    <property type="project" value="UniProtKB-KW"/>
</dbReference>
<dbReference type="Pfam" id="PF00005">
    <property type="entry name" value="ABC_tran"/>
    <property type="match status" value="2"/>
</dbReference>
<evidence type="ECO:0000313" key="6">
    <source>
        <dbReference type="EMBL" id="AIC93216.1"/>
    </source>
</evidence>
<keyword evidence="4" id="KW-0067">ATP-binding</keyword>
<keyword evidence="7" id="KW-1185">Reference proteome</keyword>
<dbReference type="NCBIfam" id="NF007739">
    <property type="entry name" value="PRK10419.1"/>
    <property type="match status" value="2"/>
</dbReference>
<feature type="domain" description="ABC transporter" evidence="5">
    <location>
        <begin position="5"/>
        <end position="256"/>
    </location>
</feature>
<feature type="domain" description="ABC transporter" evidence="5">
    <location>
        <begin position="278"/>
        <end position="523"/>
    </location>
</feature>
<evidence type="ECO:0000256" key="2">
    <source>
        <dbReference type="ARBA" id="ARBA00022448"/>
    </source>
</evidence>
<sequence>MEQLMRISDLSVGFINGDDYIEAVKQISFTINKGETLGIVGESGSGKSVTAKAIMQLLSPSAVYGDDSQIEFLSTNLLDLPEKKMQRIRGKEIGMVFQDPMTSLNPTKTVGKQITESIRKHQKLTPHKAKQEALVLMEKVGIAEVEQRFKQYPHEFSGGMRQRIVIAIALACKPRLLIADEPTTALDVTVQAQLLDLLKDIQAETGTSILLITHDFGVVAELCDRVIVMKEGEIVEENQATDIFDYPQHPYTKRLLDAFPKMMTDKEEPTFSDNKPLLQVRNLKQYFQLAKGHVTKAVNDVSFTIYEGESFGFVGESGSGKSTTGRSLLHLHKPTSGEVLYEGFDLGHLTPNELKHMRRHIQIIFQDPYASLDPRLKIIDSIGEALDLHQLVQTKQERYTRVVELLTLVGLDRDMAYRYPHEFSGGQRQRIGIARALAVQPKLIVCDEILSALDASIQTQMIELLKDLQQKLGLTYLFIAHDLSMVQQFCDRVAVMYKGRIVEMGSTKRIFEQPHHPYTKNLLAAIPITNPSLRRYEPVPTLPLPFIEEEADHELVEQASHHWVARSAVYEKITTNV</sequence>
<dbReference type="FunFam" id="3.40.50.300:FF:000016">
    <property type="entry name" value="Oligopeptide ABC transporter ATP-binding component"/>
    <property type="match status" value="2"/>
</dbReference>
<dbReference type="InterPro" id="IPR017871">
    <property type="entry name" value="ABC_transporter-like_CS"/>
</dbReference>
<dbReference type="eggNOG" id="COG4172">
    <property type="taxonomic scope" value="Bacteria"/>
</dbReference>
<evidence type="ECO:0000256" key="1">
    <source>
        <dbReference type="ARBA" id="ARBA00005417"/>
    </source>
</evidence>
<dbReference type="STRING" id="1246626.BleG1_0608"/>